<keyword evidence="11" id="KW-1185">Reference proteome</keyword>
<reference evidence="10 11" key="1">
    <citation type="submission" date="2014-04" db="EMBL/GenBank/DDBJ databases">
        <authorList>
            <consortium name="DOE Joint Genome Institute"/>
            <person name="Kuo A."/>
            <person name="Kohler A."/>
            <person name="Jargeat P."/>
            <person name="Nagy L.G."/>
            <person name="Floudas D."/>
            <person name="Copeland A."/>
            <person name="Barry K.W."/>
            <person name="Cichocki N."/>
            <person name="Veneault-Fourrey C."/>
            <person name="LaButti K."/>
            <person name="Lindquist E.A."/>
            <person name="Lipzen A."/>
            <person name="Lundell T."/>
            <person name="Morin E."/>
            <person name="Murat C."/>
            <person name="Sun H."/>
            <person name="Tunlid A."/>
            <person name="Henrissat B."/>
            <person name="Grigoriev I.V."/>
            <person name="Hibbett D.S."/>
            <person name="Martin F."/>
            <person name="Nordberg H.P."/>
            <person name="Cantor M.N."/>
            <person name="Hua S.X."/>
        </authorList>
    </citation>
    <scope>NUCLEOTIDE SEQUENCE [LARGE SCALE GENOMIC DNA]</scope>
    <source>
        <strain evidence="10 11">Ve08.2h10</strain>
    </source>
</reference>
<dbReference type="Proteomes" id="UP000054538">
    <property type="component" value="Unassembled WGS sequence"/>
</dbReference>
<keyword evidence="6" id="KW-0443">Lipid metabolism</keyword>
<evidence type="ECO:0000256" key="5">
    <source>
        <dbReference type="ARBA" id="ARBA00022963"/>
    </source>
</evidence>
<dbReference type="GO" id="GO:0004630">
    <property type="term" value="F:phospholipase D activity"/>
    <property type="evidence" value="ECO:0007669"/>
    <property type="project" value="UniProtKB-UniRule"/>
</dbReference>
<feature type="compositionally biased region" description="Basic and acidic residues" evidence="8">
    <location>
        <begin position="179"/>
        <end position="197"/>
    </location>
</feature>
<dbReference type="InterPro" id="IPR036871">
    <property type="entry name" value="PX_dom_sf"/>
</dbReference>
<gene>
    <name evidence="10" type="ORF">PAXRUDRAFT_830322</name>
</gene>
<dbReference type="OrthoDB" id="14911at2759"/>
<dbReference type="InterPro" id="IPR015679">
    <property type="entry name" value="PLipase_D_fam"/>
</dbReference>
<evidence type="ECO:0000256" key="8">
    <source>
        <dbReference type="SAM" id="MobiDB-lite"/>
    </source>
</evidence>
<dbReference type="GO" id="GO:0009395">
    <property type="term" value="P:phospholipid catabolic process"/>
    <property type="evidence" value="ECO:0007669"/>
    <property type="project" value="TreeGrafter"/>
</dbReference>
<feature type="region of interest" description="Disordered" evidence="8">
    <location>
        <begin position="230"/>
        <end position="271"/>
    </location>
</feature>
<feature type="compositionally biased region" description="Polar residues" evidence="8">
    <location>
        <begin position="648"/>
        <end position="671"/>
    </location>
</feature>
<dbReference type="EC" id="3.1.4.4" evidence="7"/>
<dbReference type="InterPro" id="IPR001736">
    <property type="entry name" value="PLipase_D/transphosphatidylase"/>
</dbReference>
<dbReference type="PANTHER" id="PTHR18896">
    <property type="entry name" value="PHOSPHOLIPASE D"/>
    <property type="match status" value="1"/>
</dbReference>
<reference evidence="11" key="2">
    <citation type="submission" date="2015-01" db="EMBL/GenBank/DDBJ databases">
        <title>Evolutionary Origins and Diversification of the Mycorrhizal Mutualists.</title>
        <authorList>
            <consortium name="DOE Joint Genome Institute"/>
            <consortium name="Mycorrhizal Genomics Consortium"/>
            <person name="Kohler A."/>
            <person name="Kuo A."/>
            <person name="Nagy L.G."/>
            <person name="Floudas D."/>
            <person name="Copeland A."/>
            <person name="Barry K.W."/>
            <person name="Cichocki N."/>
            <person name="Veneault-Fourrey C."/>
            <person name="LaButti K."/>
            <person name="Lindquist E.A."/>
            <person name="Lipzen A."/>
            <person name="Lundell T."/>
            <person name="Morin E."/>
            <person name="Murat C."/>
            <person name="Riley R."/>
            <person name="Ohm R."/>
            <person name="Sun H."/>
            <person name="Tunlid A."/>
            <person name="Henrissat B."/>
            <person name="Grigoriev I.V."/>
            <person name="Hibbett D.S."/>
            <person name="Martin F."/>
        </authorList>
    </citation>
    <scope>NUCLEOTIDE SEQUENCE [LARGE SCALE GENOMIC DNA]</scope>
    <source>
        <strain evidence="11">Ve08.2h10</strain>
    </source>
</reference>
<keyword evidence="4 7" id="KW-0378">Hydrolase</keyword>
<dbReference type="PIRSF" id="PIRSF009376">
    <property type="entry name" value="Phospholipase_D_euk"/>
    <property type="match status" value="1"/>
</dbReference>
<dbReference type="STRING" id="930991.A0A0D0DTR1"/>
<dbReference type="GO" id="GO:0035091">
    <property type="term" value="F:phosphatidylinositol binding"/>
    <property type="evidence" value="ECO:0007669"/>
    <property type="project" value="InterPro"/>
</dbReference>
<accession>A0A0D0DTR1</accession>
<feature type="domain" description="PLD phosphodiesterase" evidence="9">
    <location>
        <begin position="849"/>
        <end position="876"/>
    </location>
</feature>
<feature type="region of interest" description="Disordered" evidence="8">
    <location>
        <begin position="1"/>
        <end position="20"/>
    </location>
</feature>
<dbReference type="Gene3D" id="3.30.870.10">
    <property type="entry name" value="Endonuclease Chain A"/>
    <property type="match status" value="2"/>
</dbReference>
<dbReference type="EMBL" id="KN825320">
    <property type="protein sequence ID" value="KIK92056.1"/>
    <property type="molecule type" value="Genomic_DNA"/>
</dbReference>
<feature type="region of interest" description="Disordered" evidence="8">
    <location>
        <begin position="1502"/>
        <end position="1582"/>
    </location>
</feature>
<dbReference type="GO" id="GO:0035556">
    <property type="term" value="P:intracellular signal transduction"/>
    <property type="evidence" value="ECO:0007669"/>
    <property type="project" value="InterPro"/>
</dbReference>
<dbReference type="GO" id="GO:0006654">
    <property type="term" value="P:phosphatidic acid biosynthetic process"/>
    <property type="evidence" value="ECO:0007669"/>
    <property type="project" value="InterPro"/>
</dbReference>
<dbReference type="SUPFAM" id="SSF64268">
    <property type="entry name" value="PX domain"/>
    <property type="match status" value="1"/>
</dbReference>
<comment type="similarity">
    <text evidence="2 7">Belongs to the phospholipase D family.</text>
</comment>
<evidence type="ECO:0000313" key="11">
    <source>
        <dbReference type="Proteomes" id="UP000054538"/>
    </source>
</evidence>
<feature type="compositionally biased region" description="Basic and acidic residues" evidence="8">
    <location>
        <begin position="1537"/>
        <end position="1549"/>
    </location>
</feature>
<evidence type="ECO:0000256" key="1">
    <source>
        <dbReference type="ARBA" id="ARBA00000798"/>
    </source>
</evidence>
<dbReference type="SUPFAM" id="SSF56024">
    <property type="entry name" value="Phospholipase D/nuclease"/>
    <property type="match status" value="2"/>
</dbReference>
<evidence type="ECO:0000256" key="7">
    <source>
        <dbReference type="PIRNR" id="PIRNR009376"/>
    </source>
</evidence>
<organism evidence="10 11">
    <name type="scientific">Paxillus rubicundulus Ve08.2h10</name>
    <dbReference type="NCBI Taxonomy" id="930991"/>
    <lineage>
        <taxon>Eukaryota</taxon>
        <taxon>Fungi</taxon>
        <taxon>Dikarya</taxon>
        <taxon>Basidiomycota</taxon>
        <taxon>Agaricomycotina</taxon>
        <taxon>Agaricomycetes</taxon>
        <taxon>Agaricomycetidae</taxon>
        <taxon>Boletales</taxon>
        <taxon>Paxilineae</taxon>
        <taxon>Paxillaceae</taxon>
        <taxon>Paxillus</taxon>
    </lineage>
</organism>
<feature type="domain" description="PLD phosphodiesterase" evidence="9">
    <location>
        <begin position="1145"/>
        <end position="1172"/>
    </location>
</feature>
<dbReference type="CDD" id="cd09138">
    <property type="entry name" value="PLDc_vPLD1_2_yPLD_like_1"/>
    <property type="match status" value="1"/>
</dbReference>
<feature type="compositionally biased region" description="Polar residues" evidence="8">
    <location>
        <begin position="603"/>
        <end position="616"/>
    </location>
</feature>
<evidence type="ECO:0000259" key="9">
    <source>
        <dbReference type="PROSITE" id="PS50035"/>
    </source>
</evidence>
<sequence length="1630" mass="184447">MAPEDNLTSPAALHQPSFTEPVVTATLAPCHDPDANLNEQHELAKNVQPQYHAPSRDRPQGTSPDPQTSHEQRPAALNLEPTSSPTTPVRSPKVTVLGTPRLSLPDTPSARTGPPRSLSFQFAPSNSPAVPHVIQLDGQLESPEIFENDFAEGDYLPLHPTIQRRPSSFRGALEPSPNLEKETSDKKGKARENRITDEGWNPIRRFHEPSTEEKPPTIFEEVQGHNLLAQRGKRMSRHQPTLSARKDNFPSEELQRAQSHTPQLVTKHSGGSAKWGKLRALIPSIIRQSPSSVPTHSVVTPHEVNITDELITGGLSTLMLKLWFDRDDKGHRRTPILLHRLRIRISDSLHPLHAHKAVFRIECEYANGAVRWVVYRQLRDFISLHTHYTISNAFTTSKDALPEFPRTSLPYFKFLKRESSGGQVRQTDFALLQRQALEDYLINLIRAVMFHPSSNRLSCFLEISALFISLAPSGGAQYKAGFLRLETSGNTSVLGRKSVRWRERKESRWCSVRESYIVILEDPGEVTVWDVFLLDSDFKIVRPIRYYRKGLHLLRPEPADREFHTAERVHEVQLPEENGVDCLSVMDSIKSRLSRAFGIGHRSTPNVNVENQNDQAPGSPRHIRHNSASSGSSVPSNFSHSPTPVVDPSTNADPRANFSTHQNDNEVPSQPENERRRSKKRSEEVSKHTFYVENSQMRLKLFARNERQMLQWITALEKAAATCHYVTKNRFDSFAPIRLNVATQWLADGRDYMWNLSRALTMAKDSIYIHDWWLSPELQMRRPNKEKYRLDKILERKAKEGIKIHIILYKEVSSRTTPTDSNYTKQKLSSLHKNIMIQRSPSHFQTGTFYWAHHEKLCVIDQTIAFMGGIDLCFGRWDTPQHVIVDDPQLSSEKTEIWPGKDYSNPRVLDFHTLGKPEEDMYDRAKVPRMPWHDVGMQIVGQPARDLARHFVERWNWLLRIKNHTRPMPFLLPPPEFKPGELAAMRLTGTCEMQICRSAGPWSLGTPNRIEHSIQNAYLKAIEMSEHFVYIENQFFISSTVVNDVKIENKIGDALVRRIIRAHRLGTPWKCCIIIPLFPGFPFPIEHTDASAIRIIVDCQNRTLFRGPNSIHSRLRKEGIDPNDYISVFSLRSWAQMRDGAVTTEIVYVHSKVCIVDDRLAIIGSANINERSQRGDRDSELAAVIRDTDMLDGTMAGRPFKVGRFAHTLRLRLMREHLGVDVDALTEEDYVPREEIQPECAQEQWDPEGEQEVPGDEATHTESEAPVGNVLHAVAKELKRGARAAGNVAAESTAKALHMPAAEVETQKLYNTAQGNPLPEERATRTPDGTKQPGLLVPTLEDKVVSERRPSVPQVEGQPTANELDALEQYQPNLSTHDPPFAYTANGEASRAPVNKNGQADDEPLHPVLDVSDVNEKSAPRARSVPRRHPGNGGDKAWALLTLSPHVDPDSFEDPVSDDFWKNVWVACAVHNTEIYRKVFRVVPDDTVTTWKQYTEFVTQQERFTKPAKDSSPSPMTRGPPDENAPYQHGGLVAKNEGSKETFHSRGRADSGAGGLLPTSNQAQEKELSRGRSVQAAEPMDNSDWEEMEKLLKETRGHLVIHPTRFLEGEDDADNFLFNTDKLLPLPIYD</sequence>
<dbReference type="Pfam" id="PF13091">
    <property type="entry name" value="PLDc_2"/>
    <property type="match status" value="1"/>
</dbReference>
<dbReference type="SMART" id="SM00233">
    <property type="entry name" value="PH"/>
    <property type="match status" value="1"/>
</dbReference>
<dbReference type="HOGENOM" id="CLU_000690_3_2_1"/>
<evidence type="ECO:0000256" key="2">
    <source>
        <dbReference type="ARBA" id="ARBA00008664"/>
    </source>
</evidence>
<dbReference type="Gene3D" id="3.30.1520.10">
    <property type="entry name" value="Phox-like domain"/>
    <property type="match status" value="1"/>
</dbReference>
<evidence type="ECO:0000313" key="10">
    <source>
        <dbReference type="EMBL" id="KIK92056.1"/>
    </source>
</evidence>
<evidence type="ECO:0000256" key="6">
    <source>
        <dbReference type="ARBA" id="ARBA00023098"/>
    </source>
</evidence>
<feature type="region of interest" description="Disordered" evidence="8">
    <location>
        <begin position="29"/>
        <end position="124"/>
    </location>
</feature>
<keyword evidence="3" id="KW-0677">Repeat</keyword>
<dbReference type="CDD" id="cd06093">
    <property type="entry name" value="PX_domain"/>
    <property type="match status" value="1"/>
</dbReference>
<feature type="region of interest" description="Disordered" evidence="8">
    <location>
        <begin position="157"/>
        <end position="199"/>
    </location>
</feature>
<feature type="compositionally biased region" description="Acidic residues" evidence="8">
    <location>
        <begin position="1245"/>
        <end position="1255"/>
    </location>
</feature>
<feature type="compositionally biased region" description="Low complexity" evidence="8">
    <location>
        <begin position="627"/>
        <end position="641"/>
    </location>
</feature>
<feature type="region of interest" description="Disordered" evidence="8">
    <location>
        <begin position="1313"/>
        <end position="1336"/>
    </location>
</feature>
<feature type="region of interest" description="Disordered" evidence="8">
    <location>
        <begin position="600"/>
        <end position="687"/>
    </location>
</feature>
<dbReference type="InterPro" id="IPR001849">
    <property type="entry name" value="PH_domain"/>
</dbReference>
<evidence type="ECO:0000256" key="4">
    <source>
        <dbReference type="ARBA" id="ARBA00022801"/>
    </source>
</evidence>
<feature type="compositionally biased region" description="Basic and acidic residues" evidence="8">
    <location>
        <begin position="244"/>
        <end position="255"/>
    </location>
</feature>
<evidence type="ECO:0000256" key="3">
    <source>
        <dbReference type="ARBA" id="ARBA00022737"/>
    </source>
</evidence>
<protein>
    <recommendedName>
        <fullName evidence="7">Phospholipase</fullName>
        <ecNumber evidence="7">3.1.4.4</ecNumber>
    </recommendedName>
</protein>
<dbReference type="InterPro" id="IPR016555">
    <property type="entry name" value="PLipase_D_euk"/>
</dbReference>
<dbReference type="PROSITE" id="PS50035">
    <property type="entry name" value="PLD"/>
    <property type="match status" value="2"/>
</dbReference>
<feature type="region of interest" description="Disordered" evidence="8">
    <location>
        <begin position="1237"/>
        <end position="1263"/>
    </location>
</feature>
<feature type="compositionally biased region" description="Polar residues" evidence="8">
    <location>
        <begin position="256"/>
        <end position="266"/>
    </location>
</feature>
<feature type="region of interest" description="Disordered" evidence="8">
    <location>
        <begin position="1372"/>
        <end position="1433"/>
    </location>
</feature>
<comment type="catalytic activity">
    <reaction evidence="1 7">
        <text>a 1,2-diacyl-sn-glycero-3-phosphocholine + H2O = a 1,2-diacyl-sn-glycero-3-phosphate + choline + H(+)</text>
        <dbReference type="Rhea" id="RHEA:14445"/>
        <dbReference type="ChEBI" id="CHEBI:15354"/>
        <dbReference type="ChEBI" id="CHEBI:15377"/>
        <dbReference type="ChEBI" id="CHEBI:15378"/>
        <dbReference type="ChEBI" id="CHEBI:57643"/>
        <dbReference type="ChEBI" id="CHEBI:58608"/>
        <dbReference type="EC" id="3.1.4.4"/>
    </reaction>
</comment>
<dbReference type="InParanoid" id="A0A0D0DTR1"/>
<dbReference type="CDD" id="cd09141">
    <property type="entry name" value="PLDc_vPLD1_2_yPLD_like_2"/>
    <property type="match status" value="1"/>
</dbReference>
<dbReference type="InterPro" id="IPR025202">
    <property type="entry name" value="PLD-like_dom"/>
</dbReference>
<keyword evidence="5 7" id="KW-0442">Lipid degradation</keyword>
<dbReference type="PANTHER" id="PTHR18896:SF76">
    <property type="entry name" value="PHOSPHOLIPASE"/>
    <property type="match status" value="1"/>
</dbReference>
<dbReference type="FunFam" id="3.30.870.10:FF:000011">
    <property type="entry name" value="Phospholipase"/>
    <property type="match status" value="1"/>
</dbReference>
<proteinExistence type="inferred from homology"/>
<name>A0A0D0DTR1_9AGAM</name>
<dbReference type="SMART" id="SM00155">
    <property type="entry name" value="PLDc"/>
    <property type="match status" value="2"/>
</dbReference>
<feature type="compositionally biased region" description="Basic and acidic residues" evidence="8">
    <location>
        <begin position="31"/>
        <end position="44"/>
    </location>
</feature>
<dbReference type="FunCoup" id="A0A0D0DTR1">
    <property type="interactions" value="440"/>
</dbReference>
<feature type="compositionally biased region" description="Low complexity" evidence="8">
    <location>
        <begin position="81"/>
        <end position="96"/>
    </location>
</feature>